<keyword evidence="1" id="KW-0812">Transmembrane</keyword>
<sequence length="52" mass="6141">MPQMSPIMWTPILVTMTLMTVTISSNNFFKTSLKKNSSTPMKMKNKMNEWKW</sequence>
<keyword evidence="1" id="KW-1133">Transmembrane helix</keyword>
<keyword evidence="1" id="KW-0472">Membrane</keyword>
<reference evidence="2" key="1">
    <citation type="submission" date="2018-05" db="EMBL/GenBank/DDBJ databases">
        <title>Complete sequence and characterization of the mitochondrial genome of Achilidae,using next generation sequencing.</title>
        <authorList>
            <person name="Xu S."/>
        </authorList>
    </citation>
    <scope>NUCLEOTIDE SEQUENCE</scope>
</reference>
<evidence type="ECO:0000313" key="2">
    <source>
        <dbReference type="EMBL" id="AZZ89039.1"/>
    </source>
</evidence>
<evidence type="ECO:0000256" key="1">
    <source>
        <dbReference type="SAM" id="Phobius"/>
    </source>
</evidence>
<feature type="transmembrane region" description="Helical" evidence="1">
    <location>
        <begin position="6"/>
        <end position="29"/>
    </location>
</feature>
<gene>
    <name evidence="2" type="primary">atp8</name>
</gene>
<organism evidence="2">
    <name type="scientific">Achilidae gen. 1 sp. n. 1 SX-2018</name>
    <dbReference type="NCBI Taxonomy" id="2232070"/>
    <lineage>
        <taxon>Eukaryota</taxon>
        <taxon>Metazoa</taxon>
        <taxon>Ecdysozoa</taxon>
        <taxon>Arthropoda</taxon>
        <taxon>Hexapoda</taxon>
        <taxon>Insecta</taxon>
        <taxon>Pterygota</taxon>
        <taxon>Neoptera</taxon>
        <taxon>Paraneoptera</taxon>
        <taxon>Hemiptera</taxon>
        <taxon>Auchenorrhyncha</taxon>
        <taxon>Fulgoroidea</taxon>
        <taxon>Achilidae</taxon>
    </lineage>
</organism>
<name>A0A3S5XHP4_9HEMI</name>
<accession>A0A3S5XHP4</accession>
<keyword evidence="2" id="KW-0496">Mitochondrion</keyword>
<dbReference type="AlphaFoldDB" id="A0A3S5XHP4"/>
<proteinExistence type="predicted"/>
<dbReference type="EMBL" id="MH324929">
    <property type="protein sequence ID" value="AZZ89039.1"/>
    <property type="molecule type" value="Genomic_DNA"/>
</dbReference>
<geneLocation type="mitochondrion" evidence="2"/>
<protein>
    <submittedName>
        <fullName evidence="2">ATP synthase F0 subunit 8</fullName>
    </submittedName>
</protein>